<dbReference type="InterPro" id="IPR014001">
    <property type="entry name" value="Helicase_ATP-bd"/>
</dbReference>
<dbReference type="Pfam" id="PF00176">
    <property type="entry name" value="SNF2-rel_dom"/>
    <property type="match status" value="1"/>
</dbReference>
<dbReference type="GO" id="GO:0016787">
    <property type="term" value="F:hydrolase activity"/>
    <property type="evidence" value="ECO:0007669"/>
    <property type="project" value="UniProtKB-KW"/>
</dbReference>
<dbReference type="EMBL" id="JAACJO010000004">
    <property type="protein sequence ID" value="KAF5359465.1"/>
    <property type="molecule type" value="Genomic_DNA"/>
</dbReference>
<feature type="region of interest" description="Disordered" evidence="5">
    <location>
        <begin position="972"/>
        <end position="1202"/>
    </location>
</feature>
<dbReference type="SMART" id="SM00490">
    <property type="entry name" value="HELICc"/>
    <property type="match status" value="1"/>
</dbReference>
<dbReference type="Proteomes" id="UP000559027">
    <property type="component" value="Unassembled WGS sequence"/>
</dbReference>
<protein>
    <submittedName>
        <fullName evidence="8">Uncharacterized protein</fullName>
    </submittedName>
</protein>
<dbReference type="CDD" id="cd18793">
    <property type="entry name" value="SF2_C_SNF"/>
    <property type="match status" value="1"/>
</dbReference>
<dbReference type="SUPFAM" id="SSF52540">
    <property type="entry name" value="P-loop containing nucleoside triphosphate hydrolases"/>
    <property type="match status" value="2"/>
</dbReference>
<evidence type="ECO:0000256" key="4">
    <source>
        <dbReference type="SAM" id="Coils"/>
    </source>
</evidence>
<evidence type="ECO:0000313" key="9">
    <source>
        <dbReference type="Proteomes" id="UP000559027"/>
    </source>
</evidence>
<keyword evidence="4" id="KW-0175">Coiled coil</keyword>
<evidence type="ECO:0000256" key="5">
    <source>
        <dbReference type="SAM" id="MobiDB-lite"/>
    </source>
</evidence>
<comment type="caution">
    <text evidence="8">The sequence shown here is derived from an EMBL/GenBank/DDBJ whole genome shotgun (WGS) entry which is preliminary data.</text>
</comment>
<dbReference type="PROSITE" id="PS51192">
    <property type="entry name" value="HELICASE_ATP_BIND_1"/>
    <property type="match status" value="1"/>
</dbReference>
<dbReference type="Gene3D" id="3.40.50.300">
    <property type="entry name" value="P-loop containing nucleotide triphosphate hydrolases"/>
    <property type="match status" value="1"/>
</dbReference>
<evidence type="ECO:0000256" key="2">
    <source>
        <dbReference type="ARBA" id="ARBA00022801"/>
    </source>
</evidence>
<feature type="compositionally biased region" description="Low complexity" evidence="5">
    <location>
        <begin position="1364"/>
        <end position="1381"/>
    </location>
</feature>
<keyword evidence="1" id="KW-0547">Nucleotide-binding</keyword>
<feature type="compositionally biased region" description="Basic and acidic residues" evidence="5">
    <location>
        <begin position="1119"/>
        <end position="1161"/>
    </location>
</feature>
<dbReference type="InterPro" id="IPR000330">
    <property type="entry name" value="SNF2_N"/>
</dbReference>
<dbReference type="InterPro" id="IPR027417">
    <property type="entry name" value="P-loop_NTPase"/>
</dbReference>
<evidence type="ECO:0000259" key="7">
    <source>
        <dbReference type="PROSITE" id="PS51194"/>
    </source>
</evidence>
<evidence type="ECO:0000313" key="8">
    <source>
        <dbReference type="EMBL" id="KAF5359465.1"/>
    </source>
</evidence>
<feature type="compositionally biased region" description="Polar residues" evidence="5">
    <location>
        <begin position="1034"/>
        <end position="1043"/>
    </location>
</feature>
<dbReference type="GO" id="GO:0005524">
    <property type="term" value="F:ATP binding"/>
    <property type="evidence" value="ECO:0007669"/>
    <property type="project" value="InterPro"/>
</dbReference>
<feature type="compositionally biased region" description="Polar residues" evidence="5">
    <location>
        <begin position="1331"/>
        <end position="1347"/>
    </location>
</feature>
<dbReference type="Gene3D" id="3.40.50.10810">
    <property type="entry name" value="Tandem AAA-ATPase domain"/>
    <property type="match status" value="1"/>
</dbReference>
<keyword evidence="3" id="KW-0067">ATP-binding</keyword>
<gene>
    <name evidence="8" type="ORF">D9756_003663</name>
</gene>
<organism evidence="8 9">
    <name type="scientific">Leucocoprinus leucothites</name>
    <dbReference type="NCBI Taxonomy" id="201217"/>
    <lineage>
        <taxon>Eukaryota</taxon>
        <taxon>Fungi</taxon>
        <taxon>Dikarya</taxon>
        <taxon>Basidiomycota</taxon>
        <taxon>Agaricomycotina</taxon>
        <taxon>Agaricomycetes</taxon>
        <taxon>Agaricomycetidae</taxon>
        <taxon>Agaricales</taxon>
        <taxon>Agaricineae</taxon>
        <taxon>Agaricaceae</taxon>
        <taxon>Leucocoprinus</taxon>
    </lineage>
</organism>
<evidence type="ECO:0000256" key="1">
    <source>
        <dbReference type="ARBA" id="ARBA00022741"/>
    </source>
</evidence>
<dbReference type="PROSITE" id="PS51194">
    <property type="entry name" value="HELICASE_CTER"/>
    <property type="match status" value="1"/>
</dbReference>
<dbReference type="InterPro" id="IPR038718">
    <property type="entry name" value="SNF2-like_sf"/>
</dbReference>
<reference evidence="8 9" key="1">
    <citation type="journal article" date="2020" name="ISME J.">
        <title>Uncovering the hidden diversity of litter-decomposition mechanisms in mushroom-forming fungi.</title>
        <authorList>
            <person name="Floudas D."/>
            <person name="Bentzer J."/>
            <person name="Ahren D."/>
            <person name="Johansson T."/>
            <person name="Persson P."/>
            <person name="Tunlid A."/>
        </authorList>
    </citation>
    <scope>NUCLEOTIDE SEQUENCE [LARGE SCALE GENOMIC DNA]</scope>
    <source>
        <strain evidence="8 9">CBS 146.42</strain>
    </source>
</reference>
<dbReference type="SMART" id="SM00487">
    <property type="entry name" value="DEXDc"/>
    <property type="match status" value="1"/>
</dbReference>
<name>A0A8H5LJ55_9AGAR</name>
<feature type="coiled-coil region" evidence="4">
    <location>
        <begin position="231"/>
        <end position="261"/>
    </location>
</feature>
<accession>A0A8H5LJ55</accession>
<feature type="compositionally biased region" description="Polar residues" evidence="5">
    <location>
        <begin position="1009"/>
        <end position="1021"/>
    </location>
</feature>
<keyword evidence="9" id="KW-1185">Reference proteome</keyword>
<feature type="region of interest" description="Disordered" evidence="5">
    <location>
        <begin position="1259"/>
        <end position="1394"/>
    </location>
</feature>
<feature type="domain" description="Helicase ATP-binding" evidence="6">
    <location>
        <begin position="412"/>
        <end position="637"/>
    </location>
</feature>
<keyword evidence="2" id="KW-0378">Hydrolase</keyword>
<proteinExistence type="predicted"/>
<feature type="compositionally biased region" description="Polar residues" evidence="5">
    <location>
        <begin position="1175"/>
        <end position="1191"/>
    </location>
</feature>
<dbReference type="InterPro" id="IPR001650">
    <property type="entry name" value="Helicase_C-like"/>
</dbReference>
<feature type="compositionally biased region" description="Polar residues" evidence="5">
    <location>
        <begin position="1077"/>
        <end position="1116"/>
    </location>
</feature>
<feature type="compositionally biased region" description="Polar residues" evidence="5">
    <location>
        <begin position="1295"/>
        <end position="1318"/>
    </location>
</feature>
<dbReference type="PANTHER" id="PTHR10799">
    <property type="entry name" value="SNF2/RAD54 HELICASE FAMILY"/>
    <property type="match status" value="1"/>
</dbReference>
<sequence length="1394" mass="156352">MPSLSPASALVKLYFLAGAPWDWTPWQELTGVRHGLFPAMDAHLPAGWSRQNANDVRSFFNAYERIPTEASRDHFAEEKKGNSDYPGRDFWKTWIAKQWKKWPIHNVIVSELKVADIHPQGILLRDGKSHSSWPNANDYLAMVLDPLGFRIFGEEAFPPDSEVLGIDHRNVLKSFIQHSWTRIRTQIQYMRRNSGKLEADAYTALKNLEEGDMTKAKVNAAICAVAKWKTCAELIATAEEARNAEEMLEELKTIMEELGAEIVSKKPANPKVRSKVQARAFQNSATKEDVTDLINIYHEYFDALAEEDEVAFISEPLPPAGSGDDNIERDFGMEVEADMAPLTLVQRLGLIKGQVAMFNMYRHRSGINPWEEEDDFIFAEDLPLPLHLERLSLHWHQLAGVHSIVRSIFTPGPEKDRPTGVLIADSVGLGKTAQSIAFIAEVNLIAYSQRNGHSLPPIINERPYLGEEKILPSLPHLILCPGTLIPQWINELKTLYLPRSIDIFIYDSQTNTEDFWGPSCPLYSSNHALENCIVVASHSVVFNDFRKLHVAVKPGKNARPWIIPRLKKEGNLENTIFAQKFLTIVVDEAHQMRNAGNKHIATLRLLEQARIRLIMTATPLHTAPKDIAFMARLVGIKHFFEEISHDEERDDNSRLRKLKKLDDDGAAFSQERIKIILRHQAHCRGHFLRRSPSSINFSKNPLLDLPPYKEIIGLIQLTKREMDIIEERSEAAKAAVMSASDARMHTKQFYLEYRLAVGYAKDDSSSLLPTFRSLKEWQPRKSTKMDVCANICAHYLTDDRVGDVTFDGGDVSFPDIPGEFLTDPQQSRRIIIYAEFPSMTPLLQNVLSLYGVKNIAISGKIQFKQRDKRIKQFYDDSDPARVLIFSSVGSAGLNLAIADVVILFDQPWSSQDECQIIGRAHRQPQDREVKVIYLHAKDSADPLIWEMARGKSAMFDAFVNKDKSDELRSLLQGHVPDDDESDEVLVGSTARRQRPSAPRPRGKQKQPKGPSSSTAQAQQLKVTRRHGKQKQLEDVSSSTTRPQQPKVPRRRKKPIVVDEDEMLPSPNTPLNEHDNLSHQSDGNTSDRPPSTTPSNVSSAVDYQSDITTSDGDNMNPETWEIHQIRQEDEQVHSDERMSDIPHFEDGITDTRQDDPLDKEMQGADDVDDDGGAGASRSNSSKLHSIRGSQSPPLKRPRKGTIGDEIRASLLRHPQSRLAGKDMNESQQIAPLPAINIRTLRNGPLESPVISANIFLVSQTQPSQVPPPTQEVNPRQDGSRNQSLSARFRKQVSHGKISNTSQQDLQDVPLSTTHQSKPNPFTRKQKRPSTAPGPSTLTPHQASSTSRVPQPPPVAPSRNLQIQRSSSSGSHHTSTASTSSSGIPPRSALVGMRSK</sequence>
<feature type="domain" description="Helicase C-terminal" evidence="7">
    <location>
        <begin position="815"/>
        <end position="971"/>
    </location>
</feature>
<dbReference type="InterPro" id="IPR049730">
    <property type="entry name" value="SNF2/RAD54-like_C"/>
</dbReference>
<dbReference type="OrthoDB" id="3270319at2759"/>
<evidence type="ECO:0000259" key="6">
    <source>
        <dbReference type="PROSITE" id="PS51192"/>
    </source>
</evidence>
<dbReference type="Pfam" id="PF00271">
    <property type="entry name" value="Helicase_C"/>
    <property type="match status" value="1"/>
</dbReference>
<evidence type="ECO:0000256" key="3">
    <source>
        <dbReference type="ARBA" id="ARBA00022840"/>
    </source>
</evidence>